<dbReference type="SUPFAM" id="SSF54909">
    <property type="entry name" value="Dimeric alpha+beta barrel"/>
    <property type="match status" value="1"/>
</dbReference>
<dbReference type="Gene3D" id="3.30.70.100">
    <property type="match status" value="1"/>
</dbReference>
<feature type="domain" description="Stress-response A/B barrel" evidence="1">
    <location>
        <begin position="1"/>
        <end position="39"/>
    </location>
</feature>
<name>A0A0A9DMJ8_ARUDO</name>
<dbReference type="EMBL" id="GBRH01211010">
    <property type="protein sequence ID" value="JAD86885.1"/>
    <property type="molecule type" value="Transcribed_RNA"/>
</dbReference>
<protein>
    <recommendedName>
        <fullName evidence="1">Stress-response A/B barrel domain-containing protein</fullName>
    </recommendedName>
</protein>
<dbReference type="Pfam" id="PF07876">
    <property type="entry name" value="Dabb"/>
    <property type="match status" value="1"/>
</dbReference>
<dbReference type="PROSITE" id="PS51502">
    <property type="entry name" value="S_R_A_B_BARREL"/>
    <property type="match status" value="1"/>
</dbReference>
<accession>A0A0A9DMJ8</accession>
<dbReference type="AlphaFoldDB" id="A0A0A9DMJ8"/>
<sequence length="53" mass="5453">MVAVFDSVEDLDAVEGDGKVEEAKAAVRPLLDEVLVLDFVVGPAGEAQAPASL</sequence>
<evidence type="ECO:0000259" key="1">
    <source>
        <dbReference type="PROSITE" id="PS51502"/>
    </source>
</evidence>
<reference evidence="2" key="1">
    <citation type="submission" date="2014-09" db="EMBL/GenBank/DDBJ databases">
        <authorList>
            <person name="Magalhaes I.L.F."/>
            <person name="Oliveira U."/>
            <person name="Santos F.R."/>
            <person name="Vidigal T.H.D.A."/>
            <person name="Brescovit A.D."/>
            <person name="Santos A.J."/>
        </authorList>
    </citation>
    <scope>NUCLEOTIDE SEQUENCE</scope>
    <source>
        <tissue evidence="2">Shoot tissue taken approximately 20 cm above the soil surface</tissue>
    </source>
</reference>
<evidence type="ECO:0000313" key="2">
    <source>
        <dbReference type="EMBL" id="JAD86885.1"/>
    </source>
</evidence>
<organism evidence="2">
    <name type="scientific">Arundo donax</name>
    <name type="common">Giant reed</name>
    <name type="synonym">Donax arundinaceus</name>
    <dbReference type="NCBI Taxonomy" id="35708"/>
    <lineage>
        <taxon>Eukaryota</taxon>
        <taxon>Viridiplantae</taxon>
        <taxon>Streptophyta</taxon>
        <taxon>Embryophyta</taxon>
        <taxon>Tracheophyta</taxon>
        <taxon>Spermatophyta</taxon>
        <taxon>Magnoliopsida</taxon>
        <taxon>Liliopsida</taxon>
        <taxon>Poales</taxon>
        <taxon>Poaceae</taxon>
        <taxon>PACMAD clade</taxon>
        <taxon>Arundinoideae</taxon>
        <taxon>Arundineae</taxon>
        <taxon>Arundo</taxon>
    </lineage>
</organism>
<dbReference type="InterPro" id="IPR011008">
    <property type="entry name" value="Dimeric_a/b-barrel"/>
</dbReference>
<proteinExistence type="predicted"/>
<reference evidence="2" key="2">
    <citation type="journal article" date="2015" name="Data Brief">
        <title>Shoot transcriptome of the giant reed, Arundo donax.</title>
        <authorList>
            <person name="Barrero R.A."/>
            <person name="Guerrero F.D."/>
            <person name="Moolhuijzen P."/>
            <person name="Goolsby J.A."/>
            <person name="Tidwell J."/>
            <person name="Bellgard S.E."/>
            <person name="Bellgard M.I."/>
        </authorList>
    </citation>
    <scope>NUCLEOTIDE SEQUENCE</scope>
    <source>
        <tissue evidence="2">Shoot tissue taken approximately 20 cm above the soil surface</tissue>
    </source>
</reference>
<dbReference type="InterPro" id="IPR013097">
    <property type="entry name" value="Dabb"/>
</dbReference>